<reference evidence="2 3" key="1">
    <citation type="submission" date="2016-01" db="EMBL/GenBank/DDBJ databases">
        <title>The genomic content and context of auxiliary metabolic genes in marine cyanophages.</title>
        <authorList>
            <person name="Marston M.F."/>
            <person name="Martiny J.B.H."/>
            <person name="Crummett L.T."/>
        </authorList>
    </citation>
    <scope>NUCLEOTIDE SEQUENCE [LARGE SCALE GENOMIC DNA]</scope>
    <source>
        <strain evidence="2">RW_29_0704</strain>
    </source>
</reference>
<evidence type="ECO:0000313" key="3">
    <source>
        <dbReference type="Proteomes" id="UP000201797"/>
    </source>
</evidence>
<evidence type="ECO:0000313" key="2">
    <source>
        <dbReference type="EMBL" id="AMO42943.1"/>
    </source>
</evidence>
<protein>
    <submittedName>
        <fullName evidence="2">Uncharacterized protein</fullName>
    </submittedName>
</protein>
<dbReference type="EMBL" id="KU594605">
    <property type="protein sequence ID" value="AMO42943.1"/>
    <property type="molecule type" value="Genomic_DNA"/>
</dbReference>
<dbReference type="RefSeq" id="YP_009302242.1">
    <property type="nucleotide sequence ID" value="NC_031242.1"/>
</dbReference>
<dbReference type="GeneID" id="29124165"/>
<proteinExistence type="predicted"/>
<organism evidence="2 3">
    <name type="scientific">Cyanophage S-RIM50</name>
    <dbReference type="NCBI Taxonomy" id="687803"/>
    <lineage>
        <taxon>Viruses</taxon>
        <taxon>Duplodnaviria</taxon>
        <taxon>Heunggongvirae</taxon>
        <taxon>Uroviricota</taxon>
        <taxon>Caudoviricetes</taxon>
        <taxon>Pantevenvirales</taxon>
        <taxon>Kyanoviridae</taxon>
        <taxon>Neptunevirus</taxon>
        <taxon>Neptunevirus srim50</taxon>
    </lineage>
</organism>
<dbReference type="OrthoDB" id="9638at10239"/>
<feature type="region of interest" description="Disordered" evidence="1">
    <location>
        <begin position="91"/>
        <end position="128"/>
    </location>
</feature>
<name>A0A127KLH3_9CAUD</name>
<dbReference type="Proteomes" id="UP000201797">
    <property type="component" value="Segment"/>
</dbReference>
<accession>A0A127KLH3</accession>
<gene>
    <name evidence="2" type="ORF">R290704_161</name>
</gene>
<evidence type="ECO:0000256" key="1">
    <source>
        <dbReference type="SAM" id="MobiDB-lite"/>
    </source>
</evidence>
<keyword evidence="3" id="KW-1185">Reference proteome</keyword>
<dbReference type="KEGG" id="vg:29124165"/>
<sequence>MEIRDIGTRGIQIRELNIPPVIDTLNGTSTSLPLAPPVVVNIGVPVVDIPGCVEAHQSNNKSKTVGSDDNRGLVTYCDSGIPSFNPIQFEPNQIVPTRPSGVDTRRKEKPEPPGQVELPPAAPPATAKVDCPTAAQAAKEPVGTYIEGFRKKVTDYQLVGNQCIQITEPVPLPEQIVAGLPAPGVVTTTATIAVVATASALMAKPLADILLKVIKPTVKKIMKKIAAIRGKTVPVLSIAERRNEQRDRNRAIMALRQTLKPK</sequence>